<accession>A0AAN6M1Y4</accession>
<dbReference type="AlphaFoldDB" id="A0AAN6M1Y4"/>
<keyword evidence="2" id="KW-0732">Signal</keyword>
<feature type="transmembrane region" description="Helical" evidence="1">
    <location>
        <begin position="107"/>
        <end position="131"/>
    </location>
</feature>
<proteinExistence type="predicted"/>
<evidence type="ECO:0000313" key="5">
    <source>
        <dbReference type="Proteomes" id="UP001280581"/>
    </source>
</evidence>
<feature type="transmembrane region" description="Helical" evidence="1">
    <location>
        <begin position="73"/>
        <end position="95"/>
    </location>
</feature>
<keyword evidence="1" id="KW-0812">Transmembrane</keyword>
<dbReference type="PANTHER" id="PTHR39614">
    <property type="entry name" value="INTEGRAL MEMBRANE PROTEIN"/>
    <property type="match status" value="1"/>
</dbReference>
<evidence type="ECO:0000313" key="4">
    <source>
        <dbReference type="EMBL" id="KAK3209574.1"/>
    </source>
</evidence>
<feature type="domain" description="Rhodopsin" evidence="3">
    <location>
        <begin position="2"/>
        <end position="135"/>
    </location>
</feature>
<feature type="chain" id="PRO_5042964260" description="Rhodopsin domain-containing protein" evidence="2">
    <location>
        <begin position="20"/>
        <end position="256"/>
    </location>
</feature>
<dbReference type="InterPro" id="IPR049326">
    <property type="entry name" value="Rhodopsin_dom_fungi"/>
</dbReference>
<dbReference type="Proteomes" id="UP001280581">
    <property type="component" value="Unassembled WGS sequence"/>
</dbReference>
<feature type="transmembrane region" description="Helical" evidence="1">
    <location>
        <begin position="35"/>
        <end position="61"/>
    </location>
</feature>
<name>A0AAN6M1Y4_9PLEO</name>
<sequence length="256" mass="28474">MTASTVWIIVAIFVEAIRCSPGHPWTDNISTCPNFFARWAVVASIDAIIEIALVANAIYIVSDLQMPLKSKTIVVGAFSWRVLNIAFSLTRLAFISRPFETSSSHIWTTRVVCTTQLAIGFTITAAVIPYLKPFMMAYEPPERTHASTYPSSNGTRLKLSNLTSSRSGKQSATLATMDFEDEGTLRPNPSSYLVFSKPELAKRKRSAPKVGRLRPERTGYEVTAAATDVKHHEGDDSERLIIQKNVEWSVEFNRTT</sequence>
<keyword evidence="1" id="KW-0472">Membrane</keyword>
<evidence type="ECO:0000256" key="2">
    <source>
        <dbReference type="SAM" id="SignalP"/>
    </source>
</evidence>
<evidence type="ECO:0000259" key="3">
    <source>
        <dbReference type="Pfam" id="PF20684"/>
    </source>
</evidence>
<gene>
    <name evidence="4" type="ORF">GRF29_69g2238687</name>
</gene>
<organism evidence="4 5">
    <name type="scientific">Pseudopithomyces chartarum</name>
    <dbReference type="NCBI Taxonomy" id="1892770"/>
    <lineage>
        <taxon>Eukaryota</taxon>
        <taxon>Fungi</taxon>
        <taxon>Dikarya</taxon>
        <taxon>Ascomycota</taxon>
        <taxon>Pezizomycotina</taxon>
        <taxon>Dothideomycetes</taxon>
        <taxon>Pleosporomycetidae</taxon>
        <taxon>Pleosporales</taxon>
        <taxon>Massarineae</taxon>
        <taxon>Didymosphaeriaceae</taxon>
        <taxon>Pseudopithomyces</taxon>
    </lineage>
</organism>
<feature type="signal peptide" evidence="2">
    <location>
        <begin position="1"/>
        <end position="19"/>
    </location>
</feature>
<keyword evidence="5" id="KW-1185">Reference proteome</keyword>
<dbReference type="Pfam" id="PF20684">
    <property type="entry name" value="Fung_rhodopsin"/>
    <property type="match status" value="1"/>
</dbReference>
<keyword evidence="1" id="KW-1133">Transmembrane helix</keyword>
<protein>
    <recommendedName>
        <fullName evidence="3">Rhodopsin domain-containing protein</fullName>
    </recommendedName>
</protein>
<evidence type="ECO:0000256" key="1">
    <source>
        <dbReference type="SAM" id="Phobius"/>
    </source>
</evidence>
<dbReference type="EMBL" id="WVTA01000006">
    <property type="protein sequence ID" value="KAK3209574.1"/>
    <property type="molecule type" value="Genomic_DNA"/>
</dbReference>
<dbReference type="PANTHER" id="PTHR39614:SF2">
    <property type="entry name" value="INTEGRAL MEMBRANE PROTEIN"/>
    <property type="match status" value="1"/>
</dbReference>
<reference evidence="4 5" key="1">
    <citation type="submission" date="2021-02" db="EMBL/GenBank/DDBJ databases">
        <title>Genome assembly of Pseudopithomyces chartarum.</title>
        <authorList>
            <person name="Jauregui R."/>
            <person name="Singh J."/>
            <person name="Voisey C."/>
        </authorList>
    </citation>
    <scope>NUCLEOTIDE SEQUENCE [LARGE SCALE GENOMIC DNA]</scope>
    <source>
        <strain evidence="4 5">AGR01</strain>
    </source>
</reference>
<comment type="caution">
    <text evidence="4">The sequence shown here is derived from an EMBL/GenBank/DDBJ whole genome shotgun (WGS) entry which is preliminary data.</text>
</comment>